<name>W8SP06_9RHOB</name>
<evidence type="ECO:0000256" key="1">
    <source>
        <dbReference type="SAM" id="MobiDB-lite"/>
    </source>
</evidence>
<dbReference type="HOGENOM" id="CLU_3047592_0_0_5"/>
<protein>
    <submittedName>
        <fullName evidence="2">Uncharacterized protein</fullName>
    </submittedName>
</protein>
<dbReference type="Proteomes" id="UP000019593">
    <property type="component" value="Chromosome"/>
</dbReference>
<dbReference type="EMBL" id="CP004372">
    <property type="protein sequence ID" value="AHM04265.1"/>
    <property type="molecule type" value="Genomic_DNA"/>
</dbReference>
<evidence type="ECO:0000313" key="3">
    <source>
        <dbReference type="Proteomes" id="UP000019593"/>
    </source>
</evidence>
<dbReference type="AlphaFoldDB" id="W8SP06"/>
<keyword evidence="3" id="KW-1185">Reference proteome</keyword>
<sequence length="54" mass="5785">MLQAAVRTASRPKCAEPSPTSCDGNWPRPAPRPVPSRSCGRHRLGRAPSVPSYA</sequence>
<accession>W8SP06</accession>
<organism evidence="2 3">
    <name type="scientific">Roseicyclus elongatus DSM 19469</name>
    <dbReference type="NCBI Taxonomy" id="1294273"/>
    <lineage>
        <taxon>Bacteria</taxon>
        <taxon>Pseudomonadati</taxon>
        <taxon>Pseudomonadota</taxon>
        <taxon>Alphaproteobacteria</taxon>
        <taxon>Rhodobacterales</taxon>
        <taxon>Roseobacteraceae</taxon>
        <taxon>Roseicyclus</taxon>
    </lineage>
</organism>
<gene>
    <name evidence="2" type="ORF">roselon_01906</name>
</gene>
<dbReference type="STRING" id="1294273.roselon_01906"/>
<feature type="region of interest" description="Disordered" evidence="1">
    <location>
        <begin position="1"/>
        <end position="54"/>
    </location>
</feature>
<proteinExistence type="predicted"/>
<reference evidence="2 3" key="1">
    <citation type="submission" date="2013-03" db="EMBL/GenBank/DDBJ databases">
        <authorList>
            <person name="Fiebig A."/>
            <person name="Goeker M."/>
            <person name="Klenk H.-P.P."/>
        </authorList>
    </citation>
    <scope>NUCLEOTIDE SEQUENCE [LARGE SCALE GENOMIC DNA]</scope>
    <source>
        <strain evidence="3">DSM 19469</strain>
    </source>
</reference>
<evidence type="ECO:0000313" key="2">
    <source>
        <dbReference type="EMBL" id="AHM04265.1"/>
    </source>
</evidence>
<dbReference type="KEGG" id="red:roselon_01906"/>